<dbReference type="OrthoDB" id="9805159at2"/>
<evidence type="ECO:0000259" key="1">
    <source>
        <dbReference type="SMART" id="SM00642"/>
    </source>
</evidence>
<evidence type="ECO:0000313" key="3">
    <source>
        <dbReference type="Proteomes" id="UP000032737"/>
    </source>
</evidence>
<dbReference type="CDD" id="cd11313">
    <property type="entry name" value="AmyAc_arch_bac_AmyA"/>
    <property type="match status" value="1"/>
</dbReference>
<dbReference type="PANTHER" id="PTHR47786:SF2">
    <property type="entry name" value="GLYCOSYL HYDROLASE FAMILY 13 CATALYTIC DOMAIN-CONTAINING PROTEIN"/>
    <property type="match status" value="1"/>
</dbReference>
<protein>
    <submittedName>
        <fullName evidence="2">Putative alpha amylase</fullName>
    </submittedName>
</protein>
<reference evidence="2 3" key="1">
    <citation type="journal article" date="2013" name="J. Mol. Microbiol. Biotechnol.">
        <title>Analysis of the Complete Genomes of Acholeplasma brassicae , A. palmae and A. laidlawii and Their Comparison to the Obligate Parasites from ' Candidatus Phytoplasma'.</title>
        <authorList>
            <person name="Kube M."/>
            <person name="Siewert C."/>
            <person name="Migdoll A.M."/>
            <person name="Duduk B."/>
            <person name="Holz S."/>
            <person name="Rabus R."/>
            <person name="Seemuller E."/>
            <person name="Mitrovic J."/>
            <person name="Muller I."/>
            <person name="Buttner C."/>
            <person name="Reinhardt R."/>
        </authorList>
    </citation>
    <scope>NUCLEOTIDE SEQUENCE [LARGE SCALE GENOMIC DNA]</scope>
    <source>
        <strain evidence="3">0502</strain>
    </source>
</reference>
<evidence type="ECO:0000313" key="2">
    <source>
        <dbReference type="EMBL" id="CCV66443.1"/>
    </source>
</evidence>
<dbReference type="Gene3D" id="3.20.20.80">
    <property type="entry name" value="Glycosidases"/>
    <property type="match status" value="1"/>
</dbReference>
<dbReference type="InterPro" id="IPR017853">
    <property type="entry name" value="GH"/>
</dbReference>
<dbReference type="SMART" id="SM00642">
    <property type="entry name" value="Aamy"/>
    <property type="match status" value="1"/>
</dbReference>
<dbReference type="InterPro" id="IPR041331">
    <property type="entry name" value="Bac_A_amyl_C"/>
</dbReference>
<gene>
    <name evidence="2" type="ORF">BN85314220</name>
</gene>
<organism evidence="2 3">
    <name type="scientific">Acholeplasma brassicae</name>
    <dbReference type="NCBI Taxonomy" id="61635"/>
    <lineage>
        <taxon>Bacteria</taxon>
        <taxon>Bacillati</taxon>
        <taxon>Mycoplasmatota</taxon>
        <taxon>Mollicutes</taxon>
        <taxon>Acholeplasmatales</taxon>
        <taxon>Acholeplasmataceae</taxon>
        <taxon>Acholeplasma</taxon>
    </lineage>
</organism>
<accession>U4KSA3</accession>
<dbReference type="GO" id="GO:0005975">
    <property type="term" value="P:carbohydrate metabolic process"/>
    <property type="evidence" value="ECO:0007669"/>
    <property type="project" value="InterPro"/>
</dbReference>
<name>U4KSA3_9MOLU</name>
<dbReference type="Pfam" id="PF18612">
    <property type="entry name" value="Bac_A_amyl_C"/>
    <property type="match status" value="1"/>
</dbReference>
<dbReference type="Gene3D" id="2.60.40.1180">
    <property type="entry name" value="Golgi alpha-mannosidase II"/>
    <property type="match status" value="1"/>
</dbReference>
<dbReference type="InterPro" id="IPR006047">
    <property type="entry name" value="GH13_cat_dom"/>
</dbReference>
<dbReference type="KEGG" id="abra:BN85314220"/>
<feature type="domain" description="Glycosyl hydrolase family 13 catalytic" evidence="1">
    <location>
        <begin position="16"/>
        <end position="348"/>
    </location>
</feature>
<dbReference type="RefSeq" id="WP_030005303.1">
    <property type="nucleotide sequence ID" value="NC_022549.1"/>
</dbReference>
<keyword evidence="3" id="KW-1185">Reference proteome</keyword>
<dbReference type="AlphaFoldDB" id="U4KSA3"/>
<dbReference type="STRING" id="61635.BN85314220"/>
<dbReference type="SUPFAM" id="SSF51445">
    <property type="entry name" value="(Trans)glycosidases"/>
    <property type="match status" value="1"/>
</dbReference>
<dbReference type="InterPro" id="IPR013780">
    <property type="entry name" value="Glyco_hydro_b"/>
</dbReference>
<dbReference type="Pfam" id="PF00128">
    <property type="entry name" value="Alpha-amylase"/>
    <property type="match status" value="1"/>
</dbReference>
<sequence>MAQDTKVTLRSLNFYQIFLRQHTKEGTFLSLIEDLPRIKTLGMDFIYLLPIHPIGIEHRKGSVGSPYSIKDYRAINKDHGTIEEFKTLVEQAHKQGLKVMIDVVFNHTSFDSVLLEEHPEWFFRRNGKLAGKVGDWWDITDLDFNHPELWDYLIETLVYWANMGVDGFRCDVAPLIPMEFWIHARAAVKKVNKDLIWLSESVHGGFIKYIRDNGFDAASDSETYQAFDILYDYDIHDEYLGYLKGEIPLNDWLNQMIRQEYVYPKNYVKLRNLENHDQERVAHYIKDEHRLLNINGLLYFLKGATMIYAGQEYGVSKRPDLFEIDKVNMKVPKNLDIRNLIHRMAHLKKDSLFQSGIFNIHIQDLEAAVVSYENKNSMTVGIFNVGNVEGEVKVNLVDGIYQNILYPNSVEVKDGKVELTEKPMVLFALKKNV</sequence>
<dbReference type="HOGENOM" id="CLU_032719_0_0_14"/>
<dbReference type="PANTHER" id="PTHR47786">
    <property type="entry name" value="ALPHA-1,4-GLUCAN:MALTOSE-1-PHOSPHATE MALTOSYLTRANSFERASE"/>
    <property type="match status" value="1"/>
</dbReference>
<proteinExistence type="predicted"/>
<dbReference type="EMBL" id="FO681348">
    <property type="protein sequence ID" value="CCV66443.1"/>
    <property type="molecule type" value="Genomic_DNA"/>
</dbReference>
<dbReference type="Proteomes" id="UP000032737">
    <property type="component" value="Chromosome"/>
</dbReference>